<comment type="caution">
    <text evidence="10">The sequence shown here is derived from an EMBL/GenBank/DDBJ whole genome shotgun (WGS) entry which is preliminary data.</text>
</comment>
<dbReference type="GO" id="GO:0005829">
    <property type="term" value="C:cytosol"/>
    <property type="evidence" value="ECO:0007669"/>
    <property type="project" value="TreeGrafter"/>
</dbReference>
<keyword evidence="4 5" id="KW-0804">Transcription</keyword>
<dbReference type="Proteomes" id="UP000237350">
    <property type="component" value="Unassembled WGS sequence"/>
</dbReference>
<protein>
    <recommendedName>
        <fullName evidence="5 6">Transcription termination/antitermination protein NusG</fullName>
    </recommendedName>
</protein>
<dbReference type="GO" id="GO:0006353">
    <property type="term" value="P:DNA-templated transcription termination"/>
    <property type="evidence" value="ECO:0007669"/>
    <property type="project" value="UniProtKB-UniRule"/>
</dbReference>
<dbReference type="Pfam" id="PF00467">
    <property type="entry name" value="KOW"/>
    <property type="match status" value="1"/>
</dbReference>
<dbReference type="Gene3D" id="3.30.70.940">
    <property type="entry name" value="NusG, N-terminal domain"/>
    <property type="match status" value="1"/>
</dbReference>
<dbReference type="InterPro" id="IPR043425">
    <property type="entry name" value="NusG-like"/>
</dbReference>
<feature type="domain" description="KOW" evidence="9">
    <location>
        <begin position="131"/>
        <end position="158"/>
    </location>
</feature>
<dbReference type="NCBIfam" id="TIGR00922">
    <property type="entry name" value="nusG"/>
    <property type="match status" value="1"/>
</dbReference>
<dbReference type="SMART" id="SM00739">
    <property type="entry name" value="KOW"/>
    <property type="match status" value="1"/>
</dbReference>
<dbReference type="InterPro" id="IPR001062">
    <property type="entry name" value="Transcrpt_antiterm_NusG"/>
</dbReference>
<name>A0A2S4JGU9_9SPIO</name>
<keyword evidence="11" id="KW-1185">Reference proteome</keyword>
<dbReference type="InterPro" id="IPR047050">
    <property type="entry name" value="NGN"/>
</dbReference>
<organism evidence="10 11">
    <name type="scientific">Alkalispirochaeta sphaeroplastigenens</name>
    <dbReference type="NCBI Taxonomy" id="1187066"/>
    <lineage>
        <taxon>Bacteria</taxon>
        <taxon>Pseudomonadati</taxon>
        <taxon>Spirochaetota</taxon>
        <taxon>Spirochaetia</taxon>
        <taxon>Spirochaetales</taxon>
        <taxon>Spirochaetaceae</taxon>
        <taxon>Alkalispirochaeta</taxon>
    </lineage>
</organism>
<keyword evidence="3 5" id="KW-0805">Transcription regulation</keyword>
<evidence type="ECO:0000256" key="3">
    <source>
        <dbReference type="ARBA" id="ARBA00023015"/>
    </source>
</evidence>
<dbReference type="SUPFAM" id="SSF50104">
    <property type="entry name" value="Translation proteins SH3-like domain"/>
    <property type="match status" value="1"/>
</dbReference>
<dbReference type="Pfam" id="PF02357">
    <property type="entry name" value="NusG"/>
    <property type="match status" value="1"/>
</dbReference>
<dbReference type="InterPro" id="IPR015869">
    <property type="entry name" value="Transcrpt_antiterm_NusG_bac_CS"/>
</dbReference>
<sequence length="185" mass="20683">MAKNWYVLHTYSGYENKIERSIRMLMDEGKLGEAVIDIKVPAEDVEERTKDGKRRVTSKKFLPGYILLEMDLPDAGWNSVMAQIKRINGVTGFVGSAPGAKPRPISQEEARVILQKTGEIKGDAVHRQKESFVQGETVRITEGPFNTFTGVVEEVNSEKAKLRVTVGIFGRSTPVELDFSQVEKI</sequence>
<evidence type="ECO:0000256" key="2">
    <source>
        <dbReference type="ARBA" id="ARBA00022814"/>
    </source>
</evidence>
<dbReference type="GO" id="GO:0031564">
    <property type="term" value="P:transcription antitermination"/>
    <property type="evidence" value="ECO:0007669"/>
    <property type="project" value="UniProtKB-UniRule"/>
</dbReference>
<evidence type="ECO:0000256" key="4">
    <source>
        <dbReference type="ARBA" id="ARBA00023163"/>
    </source>
</evidence>
<dbReference type="GO" id="GO:0032784">
    <property type="term" value="P:regulation of DNA-templated transcription elongation"/>
    <property type="evidence" value="ECO:0007669"/>
    <property type="project" value="InterPro"/>
</dbReference>
<dbReference type="GO" id="GO:0006354">
    <property type="term" value="P:DNA-templated transcription elongation"/>
    <property type="evidence" value="ECO:0007669"/>
    <property type="project" value="UniProtKB-UniRule"/>
</dbReference>
<evidence type="ECO:0000256" key="7">
    <source>
        <dbReference type="RuleBase" id="RU000538"/>
    </source>
</evidence>
<evidence type="ECO:0000259" key="9">
    <source>
        <dbReference type="SMART" id="SM00739"/>
    </source>
</evidence>
<evidence type="ECO:0000256" key="1">
    <source>
        <dbReference type="ARBA" id="ARBA00022472"/>
    </source>
</evidence>
<dbReference type="Gene3D" id="2.30.30.30">
    <property type="match status" value="1"/>
</dbReference>
<evidence type="ECO:0000256" key="6">
    <source>
        <dbReference type="NCBIfam" id="TIGR00922"/>
    </source>
</evidence>
<dbReference type="PANTHER" id="PTHR30265:SF2">
    <property type="entry name" value="TRANSCRIPTION TERMINATION_ANTITERMINATION PROTEIN NUSG"/>
    <property type="match status" value="1"/>
</dbReference>
<gene>
    <name evidence="5" type="primary">nusG</name>
    <name evidence="10" type="ORF">AU468_11955</name>
</gene>
<comment type="similarity">
    <text evidence="5 7">Belongs to the NusG family.</text>
</comment>
<accession>A0A2S4JGU9</accession>
<evidence type="ECO:0000313" key="10">
    <source>
        <dbReference type="EMBL" id="POQ98746.1"/>
    </source>
</evidence>
<dbReference type="SMART" id="SM00738">
    <property type="entry name" value="NGN"/>
    <property type="match status" value="1"/>
</dbReference>
<dbReference type="RefSeq" id="WP_103680934.1">
    <property type="nucleotide sequence ID" value="NZ_LPWH01000117.1"/>
</dbReference>
<keyword evidence="1 5" id="KW-0806">Transcription termination</keyword>
<keyword evidence="2 5" id="KW-0889">Transcription antitermination</keyword>
<evidence type="ECO:0000313" key="11">
    <source>
        <dbReference type="Proteomes" id="UP000237350"/>
    </source>
</evidence>
<feature type="domain" description="NusG-like N-terminal" evidence="8">
    <location>
        <begin position="2"/>
        <end position="117"/>
    </location>
</feature>
<proteinExistence type="inferred from homology"/>
<dbReference type="SUPFAM" id="SSF82679">
    <property type="entry name" value="N-utilization substance G protein NusG, N-terminal domain"/>
    <property type="match status" value="1"/>
</dbReference>
<dbReference type="InterPro" id="IPR036735">
    <property type="entry name" value="NGN_dom_sf"/>
</dbReference>
<evidence type="ECO:0000256" key="5">
    <source>
        <dbReference type="HAMAP-Rule" id="MF_00948"/>
    </source>
</evidence>
<dbReference type="AlphaFoldDB" id="A0A2S4JGU9"/>
<dbReference type="PANTHER" id="PTHR30265">
    <property type="entry name" value="RHO-INTERACTING TRANSCRIPTION TERMINATION FACTOR NUSG"/>
    <property type="match status" value="1"/>
</dbReference>
<dbReference type="EMBL" id="LPWH01000117">
    <property type="protein sequence ID" value="POQ98746.1"/>
    <property type="molecule type" value="Genomic_DNA"/>
</dbReference>
<dbReference type="PRINTS" id="PR00338">
    <property type="entry name" value="NUSGTNSCPFCT"/>
</dbReference>
<dbReference type="HAMAP" id="MF_00948">
    <property type="entry name" value="NusG"/>
    <property type="match status" value="1"/>
</dbReference>
<dbReference type="InterPro" id="IPR014722">
    <property type="entry name" value="Rib_uL2_dom2"/>
</dbReference>
<dbReference type="CDD" id="cd09891">
    <property type="entry name" value="NGN_Bact_1"/>
    <property type="match status" value="1"/>
</dbReference>
<dbReference type="FunFam" id="2.30.30.30:FF:000002">
    <property type="entry name" value="Transcription termination/antitermination factor NusG"/>
    <property type="match status" value="1"/>
</dbReference>
<dbReference type="InterPro" id="IPR006645">
    <property type="entry name" value="NGN-like_dom"/>
</dbReference>
<comment type="function">
    <text evidence="5 7">Participates in transcription elongation, termination and antitermination.</text>
</comment>
<dbReference type="InterPro" id="IPR005824">
    <property type="entry name" value="KOW"/>
</dbReference>
<dbReference type="CDD" id="cd06091">
    <property type="entry name" value="KOW_NusG"/>
    <property type="match status" value="1"/>
</dbReference>
<dbReference type="InterPro" id="IPR008991">
    <property type="entry name" value="Translation_prot_SH3-like_sf"/>
</dbReference>
<evidence type="ECO:0000259" key="8">
    <source>
        <dbReference type="SMART" id="SM00738"/>
    </source>
</evidence>
<dbReference type="OrthoDB" id="9809075at2"/>
<dbReference type="PROSITE" id="PS01014">
    <property type="entry name" value="NUSG"/>
    <property type="match status" value="1"/>
</dbReference>
<reference evidence="11" key="1">
    <citation type="submission" date="2015-12" db="EMBL/GenBank/DDBJ databases">
        <authorList>
            <person name="Lodha T.D."/>
            <person name="Chintalapati S."/>
            <person name="Chintalapati V.R."/>
            <person name="Sravanthi T."/>
        </authorList>
    </citation>
    <scope>NUCLEOTIDE SEQUENCE [LARGE SCALE GENOMIC DNA]</scope>
    <source>
        <strain evidence="11">JC133</strain>
    </source>
</reference>